<dbReference type="InterPro" id="IPR001258">
    <property type="entry name" value="NHL_repeat"/>
</dbReference>
<dbReference type="Proteomes" id="UP000694888">
    <property type="component" value="Unplaced"/>
</dbReference>
<dbReference type="SMART" id="SM00184">
    <property type="entry name" value="RING"/>
    <property type="match status" value="1"/>
</dbReference>
<dbReference type="InterPro" id="IPR011042">
    <property type="entry name" value="6-blade_b-propeller_TolB-like"/>
</dbReference>
<feature type="compositionally biased region" description="Polar residues" evidence="7">
    <location>
        <begin position="165"/>
        <end position="182"/>
    </location>
</feature>
<keyword evidence="2" id="KW-0677">Repeat</keyword>
<evidence type="ECO:0000256" key="6">
    <source>
        <dbReference type="PROSITE-ProRule" id="PRU00504"/>
    </source>
</evidence>
<keyword evidence="1" id="KW-0479">Metal-binding</keyword>
<protein>
    <submittedName>
        <fullName evidence="10">Tripartite motif-containing protein 2</fullName>
    </submittedName>
</protein>
<dbReference type="InterPro" id="IPR001841">
    <property type="entry name" value="Znf_RING"/>
</dbReference>
<sequence length="607" mass="65463">MSVVSLRTQIREDHLTCSICCEEFKNPKALPCLHTFCANCLRDYVVGRGYESVGSFPCPVCRANTQLPATGVDGFPNNHLMSSLSHTMDSANGRPVPKPRRSLGQNPPPQSTTMNQEIRHNTNTNINVDAPAMNYRPEDNMSLPPPYSSVADTNPAADSVNVVDTSSWDAPQKSKVCSNDNDPSWMVVPREQPATVVDPVSPGDFCVVSVTQPSNMSTGGGGGSASFAPQPPGFGWNLGALDQVPMNSGVPTPTQRGPEFNTARTVNTHDPAMAVNPQSWPSRPNPPVPAQSAPPLYPTVPQGSEFSSTACTENLMLRFGKQGSSVRDFFKPVGLTVSKEGCYIISDNGGEQSRIFIYNSGGELTAAFKTGYRVKDVTMTKKNEIFAAVQSNTAAFRHFTLGGQLKGEYGKFFTYEAPCGIAVLSSGGAVVTGTQNHSVYVLTDQMKLATKFGRKGNGDGYFLSPAHVAVDSKNHIIVTDKQNNSVQVFNAEGKFKLRFNATRSGQLQAPLGVCTDNKDNIIVADSGNGKVEAFSSHGRWLSTVVRNTHELGEKVKPVNVAVTPTGKVAVLLRGPYFAEVRVYTSHHQQISQEEGPSPCLKIRRSCR</sequence>
<keyword evidence="9" id="KW-1185">Reference proteome</keyword>
<organism evidence="9 10">
    <name type="scientific">Aplysia californica</name>
    <name type="common">California sea hare</name>
    <dbReference type="NCBI Taxonomy" id="6500"/>
    <lineage>
        <taxon>Eukaryota</taxon>
        <taxon>Metazoa</taxon>
        <taxon>Spiralia</taxon>
        <taxon>Lophotrochozoa</taxon>
        <taxon>Mollusca</taxon>
        <taxon>Gastropoda</taxon>
        <taxon>Heterobranchia</taxon>
        <taxon>Euthyneura</taxon>
        <taxon>Tectipleura</taxon>
        <taxon>Aplysiida</taxon>
        <taxon>Aplysioidea</taxon>
        <taxon>Aplysiidae</taxon>
        <taxon>Aplysia</taxon>
    </lineage>
</organism>
<evidence type="ECO:0000313" key="10">
    <source>
        <dbReference type="RefSeq" id="XP_005103225.1"/>
    </source>
</evidence>
<feature type="region of interest" description="Disordered" evidence="7">
    <location>
        <begin position="279"/>
        <end position="301"/>
    </location>
</feature>
<dbReference type="InterPro" id="IPR013083">
    <property type="entry name" value="Znf_RING/FYVE/PHD"/>
</dbReference>
<evidence type="ECO:0000256" key="1">
    <source>
        <dbReference type="ARBA" id="ARBA00022723"/>
    </source>
</evidence>
<dbReference type="RefSeq" id="XP_005103225.1">
    <property type="nucleotide sequence ID" value="XM_005103168.3"/>
</dbReference>
<evidence type="ECO:0000256" key="7">
    <source>
        <dbReference type="SAM" id="MobiDB-lite"/>
    </source>
</evidence>
<feature type="compositionally biased region" description="Polar residues" evidence="7">
    <location>
        <begin position="79"/>
        <end position="90"/>
    </location>
</feature>
<gene>
    <name evidence="10" type="primary">LOC101846225</name>
</gene>
<dbReference type="Gene3D" id="3.30.40.10">
    <property type="entry name" value="Zinc/RING finger domain, C3HC4 (zinc finger)"/>
    <property type="match status" value="1"/>
</dbReference>
<dbReference type="PROSITE" id="PS50089">
    <property type="entry name" value="ZF_RING_2"/>
    <property type="match status" value="1"/>
</dbReference>
<feature type="region of interest" description="Disordered" evidence="7">
    <location>
        <begin position="165"/>
        <end position="185"/>
    </location>
</feature>
<dbReference type="PANTHER" id="PTHR24104:SF25">
    <property type="entry name" value="PROTEIN LIN-41"/>
    <property type="match status" value="1"/>
</dbReference>
<dbReference type="Pfam" id="PF00097">
    <property type="entry name" value="zf-C3HC4"/>
    <property type="match status" value="1"/>
</dbReference>
<dbReference type="PANTHER" id="PTHR24104">
    <property type="entry name" value="E3 UBIQUITIN-PROTEIN LIGASE NHLRC1-RELATED"/>
    <property type="match status" value="1"/>
</dbReference>
<dbReference type="InterPro" id="IPR050952">
    <property type="entry name" value="TRIM-NHL_E3_ligases"/>
</dbReference>
<dbReference type="InterPro" id="IPR018957">
    <property type="entry name" value="Znf_C3HC4_RING-type"/>
</dbReference>
<evidence type="ECO:0000313" key="9">
    <source>
        <dbReference type="Proteomes" id="UP000694888"/>
    </source>
</evidence>
<dbReference type="Gene3D" id="2.120.10.30">
    <property type="entry name" value="TolB, C-terminal domain"/>
    <property type="match status" value="2"/>
</dbReference>
<keyword evidence="3 5" id="KW-0863">Zinc-finger</keyword>
<dbReference type="Pfam" id="PF01436">
    <property type="entry name" value="NHL"/>
    <property type="match status" value="2"/>
</dbReference>
<feature type="repeat" description="NHL" evidence="6">
    <location>
        <begin position="505"/>
        <end position="537"/>
    </location>
</feature>
<keyword evidence="4" id="KW-0862">Zinc</keyword>
<evidence type="ECO:0000256" key="5">
    <source>
        <dbReference type="PROSITE-ProRule" id="PRU00175"/>
    </source>
</evidence>
<dbReference type="GeneID" id="101846225"/>
<feature type="domain" description="RING-type" evidence="8">
    <location>
        <begin position="17"/>
        <end position="62"/>
    </location>
</feature>
<feature type="region of interest" description="Disordered" evidence="7">
    <location>
        <begin position="78"/>
        <end position="117"/>
    </location>
</feature>
<feature type="repeat" description="NHL" evidence="6">
    <location>
        <begin position="449"/>
        <end position="492"/>
    </location>
</feature>
<reference evidence="10" key="1">
    <citation type="submission" date="2025-08" db="UniProtKB">
        <authorList>
            <consortium name="RefSeq"/>
        </authorList>
    </citation>
    <scope>IDENTIFICATION</scope>
</reference>
<dbReference type="SUPFAM" id="SSF57850">
    <property type="entry name" value="RING/U-box"/>
    <property type="match status" value="1"/>
</dbReference>
<name>A0ABM0JWL1_APLCA</name>
<evidence type="ECO:0000256" key="2">
    <source>
        <dbReference type="ARBA" id="ARBA00022737"/>
    </source>
</evidence>
<dbReference type="PROSITE" id="PS00518">
    <property type="entry name" value="ZF_RING_1"/>
    <property type="match status" value="1"/>
</dbReference>
<evidence type="ECO:0000256" key="4">
    <source>
        <dbReference type="ARBA" id="ARBA00022833"/>
    </source>
</evidence>
<dbReference type="PROSITE" id="PS51125">
    <property type="entry name" value="NHL"/>
    <property type="match status" value="2"/>
</dbReference>
<dbReference type="SUPFAM" id="SSF101898">
    <property type="entry name" value="NHL repeat"/>
    <property type="match status" value="1"/>
</dbReference>
<proteinExistence type="predicted"/>
<dbReference type="CDD" id="cd05819">
    <property type="entry name" value="NHL"/>
    <property type="match status" value="1"/>
</dbReference>
<dbReference type="InterPro" id="IPR017907">
    <property type="entry name" value="Znf_RING_CS"/>
</dbReference>
<evidence type="ECO:0000256" key="3">
    <source>
        <dbReference type="ARBA" id="ARBA00022771"/>
    </source>
</evidence>
<evidence type="ECO:0000259" key="8">
    <source>
        <dbReference type="PROSITE" id="PS50089"/>
    </source>
</evidence>
<accession>A0ABM0JWL1</accession>